<keyword evidence="2" id="KW-0677">Repeat</keyword>
<feature type="region of interest" description="Disordered" evidence="6">
    <location>
        <begin position="42"/>
        <end position="115"/>
    </location>
</feature>
<feature type="compositionally biased region" description="Basic residues" evidence="6">
    <location>
        <begin position="969"/>
        <end position="979"/>
    </location>
</feature>
<dbReference type="EMBL" id="OOIN01000031">
    <property type="protein sequence ID" value="SPO30019.1"/>
    <property type="molecule type" value="Genomic_DNA"/>
</dbReference>
<evidence type="ECO:0000256" key="3">
    <source>
        <dbReference type="ARBA" id="ARBA00044493"/>
    </source>
</evidence>
<evidence type="ECO:0000256" key="1">
    <source>
        <dbReference type="ARBA" id="ARBA00006192"/>
    </source>
</evidence>
<keyword evidence="8" id="KW-1185">Reference proteome</keyword>
<evidence type="ECO:0000256" key="5">
    <source>
        <dbReference type="PROSITE-ProRule" id="PRU00708"/>
    </source>
</evidence>
<feature type="region of interest" description="Disordered" evidence="6">
    <location>
        <begin position="959"/>
        <end position="994"/>
    </location>
</feature>
<protein>
    <submittedName>
        <fullName evidence="7">Uncharacterized protein</fullName>
    </submittedName>
</protein>
<feature type="repeat" description="PPR" evidence="5">
    <location>
        <begin position="195"/>
        <end position="229"/>
    </location>
</feature>
<evidence type="ECO:0000313" key="8">
    <source>
        <dbReference type="Proteomes" id="UP000324022"/>
    </source>
</evidence>
<feature type="compositionally biased region" description="Low complexity" evidence="6">
    <location>
        <begin position="44"/>
        <end position="58"/>
    </location>
</feature>
<evidence type="ECO:0000256" key="6">
    <source>
        <dbReference type="SAM" id="MobiDB-lite"/>
    </source>
</evidence>
<proteinExistence type="inferred from homology"/>
<feature type="compositionally biased region" description="Polar residues" evidence="6">
    <location>
        <begin position="93"/>
        <end position="106"/>
    </location>
</feature>
<comment type="subunit">
    <text evidence="4">Binds to mitochondrial small subunit 15S rRNA.</text>
</comment>
<comment type="function">
    <text evidence="3">Regulates mitochondrial small subunit maturation by controlling 15S rRNA 5'-end processing. Localizes to the 5' precursor of the 15S rRNA in a position that is subsequently occupied by mS47 in the mature yeast mtSSU. Uses structure and sequence-specific RNA recognition, binding to a single-stranded region of the precursor and specifically recognizing bases -6 to -1. The exchange of Ccm1 for mS47 is coupled to the irreversible removal of precursor rRNA that is accompanied by conformational changes of the mitoribosomal proteins uS5m and mS26. These conformational changes signal completion of 5'-end rRNA processing through protection of the mature 5'-end of the 15S rRNA and stabilization of mS47. The removal of the 5' precursor together with the dissociation of Ccm1 may be catalyzed by the 5'-3' exoribonuclease Pet127. Involved in the specific removal of group I introns in mitochondrial encoded transcripts.</text>
</comment>
<dbReference type="OrthoDB" id="185373at2759"/>
<dbReference type="Pfam" id="PF13041">
    <property type="entry name" value="PPR_2"/>
    <property type="match status" value="1"/>
</dbReference>
<feature type="region of interest" description="Disordered" evidence="6">
    <location>
        <begin position="657"/>
        <end position="685"/>
    </location>
</feature>
<dbReference type="AlphaFoldDB" id="A0A5C3ELD7"/>
<gene>
    <name evidence="7" type="ORF">UTRI_05858</name>
</gene>
<feature type="compositionally biased region" description="Basic and acidic residues" evidence="6">
    <location>
        <begin position="918"/>
        <end position="933"/>
    </location>
</feature>
<evidence type="ECO:0000313" key="7">
    <source>
        <dbReference type="EMBL" id="SPO30019.1"/>
    </source>
</evidence>
<sequence>MACCHRAARVPKPYQRLVRSSSVAVLPPAFLAPRIHAQSFSIQSSRPASAPSSKRTSPNSAQNLKGTLRRLGQGSKWSPQSPTKTLDSKDGETTTTRSVLRHSSSLPDRKRGPVGDRNHLLGFRLRAKRLYDHLIKVSQELEARFRLRVPPAQIEADIAAVLTHFESEMKALRVMIKSKDVLVDPENAWKSASRIKAPYNAAMRLCVRTGRFERAFRLLNQMKKDGIFPSAPTYTVLIHGLTKALLAQGKPPSSARELEAWLQRKEVQRIRELFQDLEKLWKQAFPRYFQRFGAPKPKDALSLDKDDFHTLTDQARRNLVSQQASVQEVREFPHLLSNSIGAYIAFLRLLGPNEELDKLFDQLFPSTLIDSMAKGLAPNASPQDKLELANRKLSQELPLGDVSTFTAFLALAKESHGADRLAPLERMWSRFAKLMQLERYERFSASQPASKHHQSLKASRKKGVSHVVQSETESSRFVPDDHYMVDILRQLQPTPNVEPAPNLRLGLSILSQVYGLDLESSADGIIRDPRSSQNFEKFGFHRYIRADANALDGLGQPVSELRDNSVATFALGMFATPEAWKQFVALFNYLWARDYADYHTASLQADTLGSILPNAFGLGSALRPASAMRLLWILAEVGDPAGARVALEAMKQASEAASSGDQAVQDVGSGRARRSRQAANQSEQRESLKWKPADICYIRAMRANLVAMLIGPSGLTAATSVVDTSETMDSKKRRHDAWPEARSLFIEWCEERGARNRPQPSQARWDANNAAVEWDTVASRIRDEARNGKQEKLALIHADNMHSLFLHLARVCAVSEGKTDAAVAREALALLEERVGLEVVVTATKRVQEEVADSARSSSKQEVLVSSAKVRTLTHLSKVLSLALDTSEHSFAPKADVELWKRIRKMFPAPSESLQLKPPRENRSSNNSRDLRGRHSGGNRLLLSRDDYLELEAEDEVADELDEVDRNHRGSNRMQRRSRHVEQELERWVRGASS</sequence>
<dbReference type="PANTHER" id="PTHR47936">
    <property type="entry name" value="PPR_LONG DOMAIN-CONTAINING PROTEIN"/>
    <property type="match status" value="1"/>
</dbReference>
<feature type="region of interest" description="Disordered" evidence="6">
    <location>
        <begin position="910"/>
        <end position="938"/>
    </location>
</feature>
<accession>A0A5C3ELD7</accession>
<feature type="compositionally biased region" description="Polar residues" evidence="6">
    <location>
        <begin position="75"/>
        <end position="85"/>
    </location>
</feature>
<dbReference type="InterPro" id="IPR011990">
    <property type="entry name" value="TPR-like_helical_dom_sf"/>
</dbReference>
<comment type="similarity">
    <text evidence="1">Belongs to the CCM1 family.</text>
</comment>
<name>A0A5C3ELD7_9BASI</name>
<dbReference type="PROSITE" id="PS51375">
    <property type="entry name" value="PPR"/>
    <property type="match status" value="1"/>
</dbReference>
<evidence type="ECO:0000256" key="4">
    <source>
        <dbReference type="ARBA" id="ARBA00044511"/>
    </source>
</evidence>
<dbReference type="NCBIfam" id="TIGR00756">
    <property type="entry name" value="PPR"/>
    <property type="match status" value="1"/>
</dbReference>
<reference evidence="7 8" key="1">
    <citation type="submission" date="2018-03" db="EMBL/GenBank/DDBJ databases">
        <authorList>
            <person name="Guldener U."/>
        </authorList>
    </citation>
    <scope>NUCLEOTIDE SEQUENCE [LARGE SCALE GENOMIC DNA]</scope>
    <source>
        <strain evidence="7 8">NBRC100155</strain>
    </source>
</reference>
<evidence type="ECO:0000256" key="2">
    <source>
        <dbReference type="ARBA" id="ARBA00022737"/>
    </source>
</evidence>
<organism evidence="7 8">
    <name type="scientific">Ustilago trichophora</name>
    <dbReference type="NCBI Taxonomy" id="86804"/>
    <lineage>
        <taxon>Eukaryota</taxon>
        <taxon>Fungi</taxon>
        <taxon>Dikarya</taxon>
        <taxon>Basidiomycota</taxon>
        <taxon>Ustilaginomycotina</taxon>
        <taxon>Ustilaginomycetes</taxon>
        <taxon>Ustilaginales</taxon>
        <taxon>Ustilaginaceae</taxon>
        <taxon>Ustilago</taxon>
    </lineage>
</organism>
<dbReference type="InterPro" id="IPR002885">
    <property type="entry name" value="PPR_rpt"/>
</dbReference>
<feature type="compositionally biased region" description="Basic and acidic residues" evidence="6">
    <location>
        <begin position="980"/>
        <end position="994"/>
    </location>
</feature>
<dbReference type="Proteomes" id="UP000324022">
    <property type="component" value="Unassembled WGS sequence"/>
</dbReference>
<dbReference type="PANTHER" id="PTHR47936:SF1">
    <property type="entry name" value="PENTATRICOPEPTIDE REPEAT-CONTAINING PROTEIN GUN1, CHLOROPLASTIC"/>
    <property type="match status" value="1"/>
</dbReference>
<dbReference type="Gene3D" id="1.25.40.10">
    <property type="entry name" value="Tetratricopeptide repeat domain"/>
    <property type="match status" value="1"/>
</dbReference>